<dbReference type="KEGG" id="fgi:OP10G_4810"/>
<keyword evidence="2" id="KW-1185">Reference proteome</keyword>
<organism evidence="1 2">
    <name type="scientific">Fimbriimonas ginsengisoli Gsoil 348</name>
    <dbReference type="NCBI Taxonomy" id="661478"/>
    <lineage>
        <taxon>Bacteria</taxon>
        <taxon>Bacillati</taxon>
        <taxon>Armatimonadota</taxon>
        <taxon>Fimbriimonadia</taxon>
        <taxon>Fimbriimonadales</taxon>
        <taxon>Fimbriimonadaceae</taxon>
        <taxon>Fimbriimonas</taxon>
    </lineage>
</organism>
<dbReference type="EMBL" id="CP007139">
    <property type="protein sequence ID" value="AIE88178.1"/>
    <property type="molecule type" value="Genomic_DNA"/>
</dbReference>
<protein>
    <recommendedName>
        <fullName evidence="3">Transporter</fullName>
    </recommendedName>
</protein>
<dbReference type="RefSeq" id="WP_025227960.1">
    <property type="nucleotide sequence ID" value="NZ_CP007139.1"/>
</dbReference>
<evidence type="ECO:0000313" key="2">
    <source>
        <dbReference type="Proteomes" id="UP000027982"/>
    </source>
</evidence>
<dbReference type="eggNOG" id="ENOG502Z8AC">
    <property type="taxonomic scope" value="Bacteria"/>
</dbReference>
<evidence type="ECO:0008006" key="3">
    <source>
        <dbReference type="Google" id="ProtNLM"/>
    </source>
</evidence>
<dbReference type="InterPro" id="IPR025737">
    <property type="entry name" value="FApF"/>
</dbReference>
<name>A0A068NXC4_FIMGI</name>
<gene>
    <name evidence="1" type="ORF">OP10G_4810</name>
</gene>
<sequence>MTPIVLSIATLTMIQGVAEKLDPISPDRPSFANATHIVPLNHPYLEVGIRQTAFGDSTTTDYGDGNTLRLALRENLEARIGFPSYLAARGDGASDTGFGDETVGFKWRLTPDAAGHRSAFAVEGDATFPSGSRAFRGARVQPVLTGIWTVLPDAHSELDVNLLVARPADDAGSFTEFGAAAAYGKDLGQGFGVYGELFCLLPQVGRVDRSAYVDAGVSKLLRDNLALDAYIGRGLNGVGRDHFFGAGVSYRF</sequence>
<proteinExistence type="predicted"/>
<dbReference type="STRING" id="661478.OP10G_4810"/>
<dbReference type="Proteomes" id="UP000027982">
    <property type="component" value="Chromosome"/>
</dbReference>
<dbReference type="HOGENOM" id="CLU_1106657_0_0_0"/>
<evidence type="ECO:0000313" key="1">
    <source>
        <dbReference type="EMBL" id="AIE88178.1"/>
    </source>
</evidence>
<reference evidence="1 2" key="1">
    <citation type="journal article" date="2014" name="PLoS ONE">
        <title>The first complete genome sequence of the class fimbriimonadia in the phylum armatimonadetes.</title>
        <authorList>
            <person name="Hu Z.Y."/>
            <person name="Wang Y.Z."/>
            <person name="Im W.T."/>
            <person name="Wang S.Y."/>
            <person name="Zhao G.P."/>
            <person name="Zheng H.J."/>
            <person name="Quan Z.X."/>
        </authorList>
    </citation>
    <scope>NUCLEOTIDE SEQUENCE [LARGE SCALE GENOMIC DNA]</scope>
    <source>
        <strain evidence="1">Gsoil 348</strain>
    </source>
</reference>
<dbReference type="OrthoDB" id="8770768at2"/>
<dbReference type="Pfam" id="PF13557">
    <property type="entry name" value="Phenol_MetA_deg"/>
    <property type="match status" value="1"/>
</dbReference>
<dbReference type="AlphaFoldDB" id="A0A068NXC4"/>
<accession>A0A068NXC4</accession>